<dbReference type="SUPFAM" id="SSF102546">
    <property type="entry name" value="RbsD-like"/>
    <property type="match status" value="1"/>
</dbReference>
<dbReference type="Proteomes" id="UP000294562">
    <property type="component" value="Unassembled WGS sequence"/>
</dbReference>
<dbReference type="InterPro" id="IPR050443">
    <property type="entry name" value="RbsD/FucU_mutarotase"/>
</dbReference>
<dbReference type="GO" id="GO:0006004">
    <property type="term" value="P:fucose metabolic process"/>
    <property type="evidence" value="ECO:0007669"/>
    <property type="project" value="TreeGrafter"/>
</dbReference>
<dbReference type="Pfam" id="PF05025">
    <property type="entry name" value="RbsD_FucU"/>
    <property type="match status" value="1"/>
</dbReference>
<accession>A0A4R6B569</accession>
<protein>
    <submittedName>
        <fullName evidence="4">Ribose ABC transporter</fullName>
    </submittedName>
</protein>
<dbReference type="AlphaFoldDB" id="A0A4R6B569"/>
<evidence type="ECO:0000313" key="4">
    <source>
        <dbReference type="EMBL" id="TDL90816.1"/>
    </source>
</evidence>
<evidence type="ECO:0000256" key="3">
    <source>
        <dbReference type="ARBA" id="ARBA00036324"/>
    </source>
</evidence>
<proteinExistence type="predicted"/>
<comment type="catalytic activity">
    <reaction evidence="1">
        <text>beta-D-ribopyranose = beta-D-ribofuranose</text>
        <dbReference type="Rhea" id="RHEA:25432"/>
        <dbReference type="ChEBI" id="CHEBI:27476"/>
        <dbReference type="ChEBI" id="CHEBI:47002"/>
        <dbReference type="EC" id="5.4.99.62"/>
    </reaction>
</comment>
<organism evidence="4 5">
    <name type="scientific">Meridianimarinicoccus aquatilis</name>
    <dbReference type="NCBI Taxonomy" id="2552766"/>
    <lineage>
        <taxon>Bacteria</taxon>
        <taxon>Pseudomonadati</taxon>
        <taxon>Pseudomonadota</taxon>
        <taxon>Alphaproteobacteria</taxon>
        <taxon>Rhodobacterales</taxon>
        <taxon>Paracoccaceae</taxon>
        <taxon>Meridianimarinicoccus</taxon>
    </lineage>
</organism>
<name>A0A4R6B569_9RHOB</name>
<dbReference type="GO" id="GO:0062193">
    <property type="term" value="F:D-ribose pyranase activity"/>
    <property type="evidence" value="ECO:0007669"/>
    <property type="project" value="UniProtKB-EC"/>
</dbReference>
<evidence type="ECO:0000256" key="2">
    <source>
        <dbReference type="ARBA" id="ARBA00023235"/>
    </source>
</evidence>
<dbReference type="Gene3D" id="3.40.1650.10">
    <property type="entry name" value="RbsD-like domain"/>
    <property type="match status" value="1"/>
</dbReference>
<keyword evidence="5" id="KW-1185">Reference proteome</keyword>
<dbReference type="GO" id="GO:0042806">
    <property type="term" value="F:fucose binding"/>
    <property type="evidence" value="ECO:0007669"/>
    <property type="project" value="TreeGrafter"/>
</dbReference>
<dbReference type="EMBL" id="SMZO01000005">
    <property type="protein sequence ID" value="TDL90816.1"/>
    <property type="molecule type" value="Genomic_DNA"/>
</dbReference>
<dbReference type="InterPro" id="IPR007721">
    <property type="entry name" value="RbsD_FucU"/>
</dbReference>
<gene>
    <name evidence="4" type="ORF">E2L05_03390</name>
</gene>
<dbReference type="PANTHER" id="PTHR31690">
    <property type="entry name" value="FUCOSE MUTAROTASE"/>
    <property type="match status" value="1"/>
</dbReference>
<evidence type="ECO:0000256" key="1">
    <source>
        <dbReference type="ARBA" id="ARBA00000223"/>
    </source>
</evidence>
<evidence type="ECO:0000313" key="5">
    <source>
        <dbReference type="Proteomes" id="UP000294562"/>
    </source>
</evidence>
<dbReference type="RefSeq" id="WP_133341488.1">
    <property type="nucleotide sequence ID" value="NZ_SMZO01000005.1"/>
</dbReference>
<comment type="caution">
    <text evidence="4">The sequence shown here is derived from an EMBL/GenBank/DDBJ whole genome shotgun (WGS) entry which is preliminary data.</text>
</comment>
<sequence>MLRSIPPILSPDLLWTLRAMGHGDDIVIADANFPATSMGARCHRLDGITATDVLSAILTVLPLDSFVPDPAIVMQVVGDPDVVPPVVAAFQTIVNTTADTPVKLASLERFDFYDRAKSAFAVVQTGESRLYGNIILKKGVIGA</sequence>
<dbReference type="GO" id="GO:0036373">
    <property type="term" value="F:L-fucose mutarotase activity"/>
    <property type="evidence" value="ECO:0007669"/>
    <property type="project" value="UniProtKB-EC"/>
</dbReference>
<dbReference type="PANTHER" id="PTHR31690:SF4">
    <property type="entry name" value="FUCOSE MUTAROTASE"/>
    <property type="match status" value="1"/>
</dbReference>
<dbReference type="OrthoDB" id="7947972at2"/>
<dbReference type="InterPro" id="IPR023750">
    <property type="entry name" value="RbsD-like_sf"/>
</dbReference>
<keyword evidence="2" id="KW-0413">Isomerase</keyword>
<reference evidence="4 5" key="1">
    <citation type="submission" date="2019-03" db="EMBL/GenBank/DDBJ databases">
        <title>Rhodobacteraceae bacterium SM1902, a new member of the family Rhodobacteraceae isolated from Yantai.</title>
        <authorList>
            <person name="Sun Y."/>
        </authorList>
    </citation>
    <scope>NUCLEOTIDE SEQUENCE [LARGE SCALE GENOMIC DNA]</scope>
    <source>
        <strain evidence="4 5">SM1902</strain>
    </source>
</reference>
<comment type="catalytic activity">
    <reaction evidence="3">
        <text>alpha-L-fucose = beta-L-fucose</text>
        <dbReference type="Rhea" id="RHEA:25580"/>
        <dbReference type="ChEBI" id="CHEBI:42548"/>
        <dbReference type="ChEBI" id="CHEBI:42589"/>
        <dbReference type="EC" id="5.1.3.29"/>
    </reaction>
</comment>